<evidence type="ECO:0000313" key="1">
    <source>
        <dbReference type="EMBL" id="MET3862914.1"/>
    </source>
</evidence>
<accession>A0ABV2N8U1</accession>
<reference evidence="1 2" key="1">
    <citation type="submission" date="2024-06" db="EMBL/GenBank/DDBJ databases">
        <title>Genomics of switchgrass bacterial isolates.</title>
        <authorList>
            <person name="Shade A."/>
        </authorList>
    </citation>
    <scope>NUCLEOTIDE SEQUENCE [LARGE SCALE GENOMIC DNA]</scope>
    <source>
        <strain evidence="1 2">PvP084</strain>
    </source>
</reference>
<comment type="caution">
    <text evidence="1">The sequence shown here is derived from an EMBL/GenBank/DDBJ whole genome shotgun (WGS) entry which is preliminary data.</text>
</comment>
<keyword evidence="2" id="KW-1185">Reference proteome</keyword>
<name>A0ABV2N8U1_9HYPH</name>
<protein>
    <submittedName>
        <fullName evidence="1">Uncharacterized protein</fullName>
    </submittedName>
</protein>
<sequence>MIRIRATDDGTYTVYRDDAILVTGLTRDQADDVARSLKTAVVT</sequence>
<dbReference type="EMBL" id="JBEPNW010000002">
    <property type="protein sequence ID" value="MET3862914.1"/>
    <property type="molecule type" value="Genomic_DNA"/>
</dbReference>
<organism evidence="1 2">
    <name type="scientific">Methylobacterium radiotolerans</name>
    <dbReference type="NCBI Taxonomy" id="31998"/>
    <lineage>
        <taxon>Bacteria</taxon>
        <taxon>Pseudomonadati</taxon>
        <taxon>Pseudomonadota</taxon>
        <taxon>Alphaproteobacteria</taxon>
        <taxon>Hyphomicrobiales</taxon>
        <taxon>Methylobacteriaceae</taxon>
        <taxon>Methylobacterium</taxon>
    </lineage>
</organism>
<dbReference type="Proteomes" id="UP001549119">
    <property type="component" value="Unassembled WGS sequence"/>
</dbReference>
<evidence type="ECO:0000313" key="2">
    <source>
        <dbReference type="Proteomes" id="UP001549119"/>
    </source>
</evidence>
<gene>
    <name evidence="1" type="ORF">ABIC20_000223</name>
</gene>
<proteinExistence type="predicted"/>
<dbReference type="RefSeq" id="WP_268821218.1">
    <property type="nucleotide sequence ID" value="NZ_CP090579.1"/>
</dbReference>